<keyword evidence="6" id="KW-1185">Reference proteome</keyword>
<dbReference type="RefSeq" id="WP_308609986.1">
    <property type="nucleotide sequence ID" value="NZ_WHJG01000004.1"/>
</dbReference>
<protein>
    <submittedName>
        <fullName evidence="5">Helix-turn-helix domain-containing protein</fullName>
    </submittedName>
</protein>
<dbReference type="InterPro" id="IPR039418">
    <property type="entry name" value="LexA-like"/>
</dbReference>
<dbReference type="InterPro" id="IPR010982">
    <property type="entry name" value="Lambda_DNA-bd_dom_sf"/>
</dbReference>
<evidence type="ECO:0000256" key="1">
    <source>
        <dbReference type="ARBA" id="ARBA00023015"/>
    </source>
</evidence>
<dbReference type="Proteomes" id="UP000621455">
    <property type="component" value="Unassembled WGS sequence"/>
</dbReference>
<dbReference type="InterPro" id="IPR001387">
    <property type="entry name" value="Cro/C1-type_HTH"/>
</dbReference>
<proteinExistence type="predicted"/>
<comment type="caution">
    <text evidence="5">The sequence shown here is derived from an EMBL/GenBank/DDBJ whole genome shotgun (WGS) entry which is preliminary data.</text>
</comment>
<gene>
    <name evidence="5" type="ORF">F2P44_05895</name>
</gene>
<name>A0ABX0N0L2_9BURK</name>
<evidence type="ECO:0000313" key="5">
    <source>
        <dbReference type="EMBL" id="NHZ78812.1"/>
    </source>
</evidence>
<organism evidence="5 6">
    <name type="scientific">Massilia frigida</name>
    <dbReference type="NCBI Taxonomy" id="2609281"/>
    <lineage>
        <taxon>Bacteria</taxon>
        <taxon>Pseudomonadati</taxon>
        <taxon>Pseudomonadota</taxon>
        <taxon>Betaproteobacteria</taxon>
        <taxon>Burkholderiales</taxon>
        <taxon>Oxalobacteraceae</taxon>
        <taxon>Telluria group</taxon>
        <taxon>Massilia</taxon>
    </lineage>
</organism>
<feature type="domain" description="HTH cro/C1-type" evidence="4">
    <location>
        <begin position="47"/>
        <end position="91"/>
    </location>
</feature>
<reference evidence="5 6" key="1">
    <citation type="submission" date="2019-10" db="EMBL/GenBank/DDBJ databases">
        <title>Taxonomy of Antarctic Massilia spp.: description of Massilia rubra sp. nov., Massilia aquatica sp. nov., Massilia mucilaginosa sp. nov., Massilia frigida sp. nov. isolated from streams, lakes and regoliths.</title>
        <authorList>
            <person name="Holochova P."/>
            <person name="Sedlacek I."/>
            <person name="Kralova S."/>
            <person name="Maslanova I."/>
            <person name="Busse H.-J."/>
            <person name="Stankova E."/>
            <person name="Vrbovska V."/>
            <person name="Kovarovic V."/>
            <person name="Bartak M."/>
            <person name="Svec P."/>
            <person name="Pantucek R."/>
        </authorList>
    </citation>
    <scope>NUCLEOTIDE SEQUENCE [LARGE SCALE GENOMIC DNA]</scope>
    <source>
        <strain evidence="5 6">CCM 8695</strain>
    </source>
</reference>
<evidence type="ECO:0000256" key="3">
    <source>
        <dbReference type="ARBA" id="ARBA00023163"/>
    </source>
</evidence>
<dbReference type="CDD" id="cd06529">
    <property type="entry name" value="S24_LexA-like"/>
    <property type="match status" value="1"/>
</dbReference>
<dbReference type="SMART" id="SM00530">
    <property type="entry name" value="HTH_XRE"/>
    <property type="match status" value="1"/>
</dbReference>
<dbReference type="EMBL" id="WHJG01000004">
    <property type="protein sequence ID" value="NHZ78812.1"/>
    <property type="molecule type" value="Genomic_DNA"/>
</dbReference>
<keyword evidence="2" id="KW-0238">DNA-binding</keyword>
<dbReference type="PANTHER" id="PTHR40661">
    <property type="match status" value="1"/>
</dbReference>
<keyword evidence="3" id="KW-0804">Transcription</keyword>
<dbReference type="InterPro" id="IPR036286">
    <property type="entry name" value="LexA/Signal_pep-like_sf"/>
</dbReference>
<dbReference type="PROSITE" id="PS50943">
    <property type="entry name" value="HTH_CROC1"/>
    <property type="match status" value="1"/>
</dbReference>
<dbReference type="SUPFAM" id="SSF51306">
    <property type="entry name" value="LexA/Signal peptidase"/>
    <property type="match status" value="1"/>
</dbReference>
<dbReference type="Pfam" id="PF00717">
    <property type="entry name" value="Peptidase_S24"/>
    <property type="match status" value="1"/>
</dbReference>
<evidence type="ECO:0000256" key="2">
    <source>
        <dbReference type="ARBA" id="ARBA00023125"/>
    </source>
</evidence>
<dbReference type="Gene3D" id="1.10.260.40">
    <property type="entry name" value="lambda repressor-like DNA-binding domains"/>
    <property type="match status" value="1"/>
</dbReference>
<dbReference type="CDD" id="cd00093">
    <property type="entry name" value="HTH_XRE"/>
    <property type="match status" value="1"/>
</dbReference>
<dbReference type="Pfam" id="PF01381">
    <property type="entry name" value="HTH_3"/>
    <property type="match status" value="1"/>
</dbReference>
<dbReference type="SUPFAM" id="SSF47413">
    <property type="entry name" value="lambda repressor-like DNA-binding domains"/>
    <property type="match status" value="1"/>
</dbReference>
<evidence type="ECO:0000259" key="4">
    <source>
        <dbReference type="PROSITE" id="PS50943"/>
    </source>
</evidence>
<accession>A0ABX0N0L2</accession>
<keyword evidence="1" id="KW-0805">Transcription regulation</keyword>
<dbReference type="PANTHER" id="PTHR40661:SF1">
    <property type="entry name" value="HTH CRO_C1-TYPE DOMAIN-CONTAINING PROTEIN"/>
    <property type="match status" value="1"/>
</dbReference>
<sequence length="275" mass="30412">MFISFPYIVRAMPALPLNQHELAEAAQLKQLFIEWQHARRSQGLPASQEAAANQLEFGQSALNQYLNGKIPLNIDVAIKFSKLLGVPISAFSSTLASHADDFAAAKDAIAMAQAREHDFGIVGKRVTVDAQQAEHIPIKKVSLTLRAGVMGFEASQEDPSDSTIDLPRRFIEENDLVPQCLLAISVKGDSMWPLMIEGDVVVINIADTKPINNEFYAVNFEGEAVVKRLVRDGREWYLASMNPDPAYHRRACRGGDCIIVGRVVRQEARTLMGRV</sequence>
<dbReference type="InterPro" id="IPR015927">
    <property type="entry name" value="Peptidase_S24_S26A/B/C"/>
</dbReference>
<evidence type="ECO:0000313" key="6">
    <source>
        <dbReference type="Proteomes" id="UP000621455"/>
    </source>
</evidence>
<dbReference type="Gene3D" id="2.10.109.10">
    <property type="entry name" value="Umud Fragment, subunit A"/>
    <property type="match status" value="1"/>
</dbReference>